<dbReference type="PROSITE" id="PS51833">
    <property type="entry name" value="HDOD"/>
    <property type="match status" value="1"/>
</dbReference>
<comment type="caution">
    <text evidence="2">The sequence shown here is derived from an EMBL/GenBank/DDBJ whole genome shotgun (WGS) entry which is preliminary data.</text>
</comment>
<name>A0ABT0YJS0_9BURK</name>
<dbReference type="InterPro" id="IPR052340">
    <property type="entry name" value="RNase_Y/CdgJ"/>
</dbReference>
<dbReference type="EMBL" id="JAMKFE010000003">
    <property type="protein sequence ID" value="MCM5678982.1"/>
    <property type="molecule type" value="Genomic_DNA"/>
</dbReference>
<evidence type="ECO:0000259" key="1">
    <source>
        <dbReference type="PROSITE" id="PS51833"/>
    </source>
</evidence>
<protein>
    <submittedName>
        <fullName evidence="2">HDOD domain-containing protein</fullName>
    </submittedName>
</protein>
<keyword evidence="3" id="KW-1185">Reference proteome</keyword>
<feature type="domain" description="HDOD" evidence="1">
    <location>
        <begin position="14"/>
        <end position="203"/>
    </location>
</feature>
<reference evidence="2" key="1">
    <citation type="submission" date="2022-05" db="EMBL/GenBank/DDBJ databases">
        <title>Schlegelella sp. nov., isolated from mangrove soil.</title>
        <authorList>
            <person name="Liu Y."/>
            <person name="Ge X."/>
            <person name="Liu W."/>
        </authorList>
    </citation>
    <scope>NUCLEOTIDE SEQUENCE</scope>
    <source>
        <strain evidence="2">S2-27</strain>
    </source>
</reference>
<gene>
    <name evidence="2" type="ORF">M8A51_05490</name>
</gene>
<evidence type="ECO:0000313" key="3">
    <source>
        <dbReference type="Proteomes" id="UP001165541"/>
    </source>
</evidence>
<dbReference type="PANTHER" id="PTHR33525">
    <property type="match status" value="1"/>
</dbReference>
<evidence type="ECO:0000313" key="2">
    <source>
        <dbReference type="EMBL" id="MCM5678982.1"/>
    </source>
</evidence>
<dbReference type="Pfam" id="PF08668">
    <property type="entry name" value="HDOD"/>
    <property type="match status" value="1"/>
</dbReference>
<sequence length="267" mass="28677">MPVDPTLRALDIDLPAQPAVLVQLSLLLAEEAVDFKAMGSLIEGDMALAAAVLKALNSPIYGLRQPVRTVQQAIQYLGSNEVAAITYEMGLRSVFPAARELDALWFRANRRGMVMALMARRLGLNAFVAHSAGLFEECGKAVMFRHAPQRYAPILQASPSDDLLVLQEMQAFGVSHDALGAALCETWTLAPAAVTCVRYHVVVQSGGTWPDKPDARPLCALSAVAHYLLRAPEAVETAVRASATLGGLDEERLLEVAQDAHAVLRAA</sequence>
<dbReference type="RefSeq" id="WP_251777174.1">
    <property type="nucleotide sequence ID" value="NZ_JAMKFE010000003.1"/>
</dbReference>
<dbReference type="InterPro" id="IPR013976">
    <property type="entry name" value="HDOD"/>
</dbReference>
<dbReference type="PANTHER" id="PTHR33525:SF4">
    <property type="entry name" value="CYCLIC DI-GMP PHOSPHODIESTERASE CDGJ"/>
    <property type="match status" value="1"/>
</dbReference>
<dbReference type="Proteomes" id="UP001165541">
    <property type="component" value="Unassembled WGS sequence"/>
</dbReference>
<dbReference type="SUPFAM" id="SSF109604">
    <property type="entry name" value="HD-domain/PDEase-like"/>
    <property type="match status" value="1"/>
</dbReference>
<dbReference type="Gene3D" id="1.10.3210.10">
    <property type="entry name" value="Hypothetical protein af1432"/>
    <property type="match status" value="1"/>
</dbReference>
<accession>A0ABT0YJS0</accession>
<proteinExistence type="predicted"/>
<organism evidence="2 3">
    <name type="scientific">Caldimonas mangrovi</name>
    <dbReference type="NCBI Taxonomy" id="2944811"/>
    <lineage>
        <taxon>Bacteria</taxon>
        <taxon>Pseudomonadati</taxon>
        <taxon>Pseudomonadota</taxon>
        <taxon>Betaproteobacteria</taxon>
        <taxon>Burkholderiales</taxon>
        <taxon>Sphaerotilaceae</taxon>
        <taxon>Caldimonas</taxon>
    </lineage>
</organism>